<evidence type="ECO:0000313" key="4">
    <source>
        <dbReference type="EMBL" id="KAK3235886.1"/>
    </source>
</evidence>
<name>A0AAE0BFW0_9CHLO</name>
<dbReference type="InterPro" id="IPR032675">
    <property type="entry name" value="LRR_dom_sf"/>
</dbReference>
<dbReference type="Proteomes" id="UP001190700">
    <property type="component" value="Unassembled WGS sequence"/>
</dbReference>
<gene>
    <name evidence="4" type="ORF">CYMTET_53941</name>
</gene>
<dbReference type="EMBL" id="LGRX02035201">
    <property type="protein sequence ID" value="KAK3235886.1"/>
    <property type="molecule type" value="Genomic_DNA"/>
</dbReference>
<feature type="region of interest" description="Disordered" evidence="2">
    <location>
        <begin position="1"/>
        <end position="21"/>
    </location>
</feature>
<dbReference type="InterPro" id="IPR001611">
    <property type="entry name" value="Leu-rich_rpt"/>
</dbReference>
<evidence type="ECO:0000313" key="5">
    <source>
        <dbReference type="Proteomes" id="UP001190700"/>
    </source>
</evidence>
<dbReference type="SUPFAM" id="SSF52047">
    <property type="entry name" value="RNI-like"/>
    <property type="match status" value="2"/>
</dbReference>
<reference evidence="4 5" key="1">
    <citation type="journal article" date="2015" name="Genome Biol. Evol.">
        <title>Comparative Genomics of a Bacterivorous Green Alga Reveals Evolutionary Causalities and Consequences of Phago-Mixotrophic Mode of Nutrition.</title>
        <authorList>
            <person name="Burns J.A."/>
            <person name="Paasch A."/>
            <person name="Narechania A."/>
            <person name="Kim E."/>
        </authorList>
    </citation>
    <scope>NUCLEOTIDE SEQUENCE [LARGE SCALE GENOMIC DNA]</scope>
    <source>
        <strain evidence="4 5">PLY_AMNH</strain>
    </source>
</reference>
<dbReference type="Pfam" id="PF14771">
    <property type="entry name" value="DUF4476"/>
    <property type="match status" value="1"/>
</dbReference>
<comment type="subcellular location">
    <subcellularLocation>
        <location evidence="1">Cytoplasm</location>
        <location evidence="1">Cytoskeleton</location>
        <location evidence="1">Cilium axoneme</location>
    </subcellularLocation>
</comment>
<feature type="domain" description="DUF4476" evidence="3">
    <location>
        <begin position="847"/>
        <end position="906"/>
    </location>
</feature>
<dbReference type="Gene3D" id="3.80.10.10">
    <property type="entry name" value="Ribonuclease Inhibitor"/>
    <property type="match status" value="2"/>
</dbReference>
<comment type="caution">
    <text evidence="4">The sequence shown here is derived from an EMBL/GenBank/DDBJ whole genome shotgun (WGS) entry which is preliminary data.</text>
</comment>
<dbReference type="InterPro" id="IPR052394">
    <property type="entry name" value="LRR-containing"/>
</dbReference>
<keyword evidence="5" id="KW-1185">Reference proteome</keyword>
<evidence type="ECO:0000256" key="1">
    <source>
        <dbReference type="ARBA" id="ARBA00004430"/>
    </source>
</evidence>
<organism evidence="4 5">
    <name type="scientific">Cymbomonas tetramitiformis</name>
    <dbReference type="NCBI Taxonomy" id="36881"/>
    <lineage>
        <taxon>Eukaryota</taxon>
        <taxon>Viridiplantae</taxon>
        <taxon>Chlorophyta</taxon>
        <taxon>Pyramimonadophyceae</taxon>
        <taxon>Pyramimonadales</taxon>
        <taxon>Pyramimonadaceae</taxon>
        <taxon>Cymbomonas</taxon>
    </lineage>
</organism>
<feature type="compositionally biased region" description="Low complexity" evidence="2">
    <location>
        <begin position="1127"/>
        <end position="1136"/>
    </location>
</feature>
<evidence type="ECO:0000259" key="3">
    <source>
        <dbReference type="Pfam" id="PF14771"/>
    </source>
</evidence>
<evidence type="ECO:0000256" key="2">
    <source>
        <dbReference type="SAM" id="MobiDB-lite"/>
    </source>
</evidence>
<feature type="region of interest" description="Disordered" evidence="2">
    <location>
        <begin position="137"/>
        <end position="162"/>
    </location>
</feature>
<dbReference type="SMART" id="SM00368">
    <property type="entry name" value="LRR_RI"/>
    <property type="match status" value="8"/>
</dbReference>
<feature type="region of interest" description="Disordered" evidence="2">
    <location>
        <begin position="1124"/>
        <end position="1231"/>
    </location>
</feature>
<feature type="region of interest" description="Disordered" evidence="2">
    <location>
        <begin position="39"/>
        <end position="85"/>
    </location>
</feature>
<dbReference type="Pfam" id="PF13516">
    <property type="entry name" value="LRR_6"/>
    <property type="match status" value="2"/>
</dbReference>
<proteinExistence type="predicted"/>
<dbReference type="InterPro" id="IPR028011">
    <property type="entry name" value="DUF4476"/>
</dbReference>
<protein>
    <recommendedName>
        <fullName evidence="3">DUF4476 domain-containing protein</fullName>
    </recommendedName>
</protein>
<dbReference type="GO" id="GO:0005930">
    <property type="term" value="C:axoneme"/>
    <property type="evidence" value="ECO:0007669"/>
    <property type="project" value="UniProtKB-SubCell"/>
</dbReference>
<dbReference type="PANTHER" id="PTHR24114:SF2">
    <property type="entry name" value="F-BOX DOMAIN-CONTAINING PROTEIN-RELATED"/>
    <property type="match status" value="1"/>
</dbReference>
<dbReference type="PANTHER" id="PTHR24114">
    <property type="entry name" value="LEUCINE RICH REPEAT FAMILY PROTEIN"/>
    <property type="match status" value="1"/>
</dbReference>
<accession>A0AAE0BFW0</accession>
<sequence>MPPRPSTVAGSYHYDDYGRSRPAARTRLSLLPNLDKKEVFAQFKPKKPKSNYGEAPAKRPPKGRYGRSPIRNRDSQIHPRGSPNQFANKVTKEIVDKDADLVHTIVTQEEFAKGCFHLKDFAPGALPAVPSQNLQGGMGSLSRVGSAAPEKQESFADVEEETPRGLHLILPFSGPGEDAQYEERLLSDIPARVACEKYKTVSVDGWHLMEKDPVFESTDQLVRVPLTNEQAANAGVHETPSELGQRLVKRLNYDLQKKQRPHTPKRHLPGVPKLSKAVGSGETVLNLSDSKMGPRQVCALAFTLPQQTAISTLILSKNTIDDGCCELLVAALRIEPNISQLDLSHNKIGVKGAALLSALFKVDPPPSLLSTCLPLTTLQLLELEEERGGALAHELEEGEKGSAHASWRRAAELWLSRRWRRAVELWLTSWRMAVELWLTSWRIVVGSGSRAGGLRWSSGSRAGGLAVELTAHELEDWRWALAHEAGGGAAELLAPRAGGWRCSSGSELEDWRELWLTSWRSGGGALAHELEALKALCCARQKIPEGKTRFTPVITMLNVRGNPLGNSGVSRLITEFRSTSCPLRNLDVAECQFTEKGAHQLGEMLLVNRSLTTMNLSWNKVGIKGAQTLATAIASHPRLMSLNMAHVGMSDAGTGYIASALSENFTIQHLDISNNTIRGGACAVLASSVVARGHIDFLDLSNNPLGQMGAARLLKTFTAGFVKKVGLQGCNFVDLSQSNSGVVNERNPNGSYSLDLSNPLQYQQAADLATLWKDHGPQSWQESKLDGKTFKLTDALKWPDHMPRVGQLKLRFQSANARPVKITPLSEEEFTNMWSSAIGPSATDEWKVTFAMLLSTTVYLTAEQVAKMLSTFTWPSERLEAAMTLFGRITDPHNQHHIDAQLTSETRVKYEKELGPLRQFHPYNPTGHYNLNLTRKVDYCIATQLLAYYAQEESDGICSKERLQKSWRNIVLNGRYIESMDPHSWEVPTEGSLKLDYVSYNLPDTKKSTTKYNTLSDLRLLALEAVLCLNRQPEPLKIEAFTKPPPLLERQPECLTPFGMYGGAGWAGQAYFHQHFMELWNLNFNRKSSKETRMQAMKEAKEMMKGSKSNRFKRRATQVANVVGMLSSRSNQSSRDGSVDGDANESIPKGFTVGLPPGTATSNTRPRKGSATVVEAPSASGARSRSKTDGKAPKSITPTPPRTPHGERSSSISGTPRRPLMDEPETWDPTSTGIKDFHTALNCLRVLSVTQYISVKHLSRLLDLFAVSDEHVIEVVVIFWQRILDRARFPELMKKISKKAQAGIGQRLGPLNIFNGNMPDHHWLLRLSQRDEHEVLKRLVRIAVKDTTCNSVNNLYINGRQMPRITEDESLYTVLSGHVQDGMIPTNVLEFDFELSKLNLQNTAAKLIQTKFKALKKRMMAKGTWGKKRKK</sequence>